<accession>A0A8T1VU00</accession>
<feature type="region of interest" description="Disordered" evidence="1">
    <location>
        <begin position="87"/>
        <end position="106"/>
    </location>
</feature>
<dbReference type="OrthoDB" id="115773at2759"/>
<evidence type="ECO:0000313" key="3">
    <source>
        <dbReference type="Proteomes" id="UP000694044"/>
    </source>
</evidence>
<evidence type="ECO:0000313" key="2">
    <source>
        <dbReference type="EMBL" id="KAG7382974.1"/>
    </source>
</evidence>
<feature type="region of interest" description="Disordered" evidence="1">
    <location>
        <begin position="117"/>
        <end position="145"/>
    </location>
</feature>
<dbReference type="Proteomes" id="UP000694044">
    <property type="component" value="Unassembled WGS sequence"/>
</dbReference>
<name>A0A8T1VU00_9STRA</name>
<dbReference type="EMBL" id="JAGDFM010000191">
    <property type="protein sequence ID" value="KAG7382974.1"/>
    <property type="molecule type" value="Genomic_DNA"/>
</dbReference>
<organism evidence="2 3">
    <name type="scientific">Phytophthora pseudosyringae</name>
    <dbReference type="NCBI Taxonomy" id="221518"/>
    <lineage>
        <taxon>Eukaryota</taxon>
        <taxon>Sar</taxon>
        <taxon>Stramenopiles</taxon>
        <taxon>Oomycota</taxon>
        <taxon>Peronosporomycetes</taxon>
        <taxon>Peronosporales</taxon>
        <taxon>Peronosporaceae</taxon>
        <taxon>Phytophthora</taxon>
    </lineage>
</organism>
<dbReference type="AlphaFoldDB" id="A0A8T1VU00"/>
<keyword evidence="3" id="KW-1185">Reference proteome</keyword>
<evidence type="ECO:0000256" key="1">
    <source>
        <dbReference type="SAM" id="MobiDB-lite"/>
    </source>
</evidence>
<proteinExistence type="predicted"/>
<sequence length="214" mass="23900">MGRCQRPSKIVEERDLISKLKAYPLLSQMVEVLDLVGKAQLSDTLINIVMEKLFNASLDVIVVNLNVIGPVDNGTMSVLLRAPSAMEDLPTSQQQRQAKARRQKEDRLGFRTQSLGRQASLEPGAQFHGESCSTSGEGPLASTGMKDRTELCQRIRQIPVPDRRNNRAIQTNTSLSPYFIKQVQRQEPECQTHPAHPNECPTHPTECQTRDSPD</sequence>
<feature type="region of interest" description="Disordered" evidence="1">
    <location>
        <begin position="184"/>
        <end position="214"/>
    </location>
</feature>
<comment type="caution">
    <text evidence="2">The sequence shown here is derived from an EMBL/GenBank/DDBJ whole genome shotgun (WGS) entry which is preliminary data.</text>
</comment>
<protein>
    <submittedName>
        <fullName evidence="2">Uncharacterized protein</fullName>
    </submittedName>
</protein>
<reference evidence="2" key="1">
    <citation type="submission" date="2021-02" db="EMBL/GenBank/DDBJ databases">
        <authorList>
            <person name="Palmer J.M."/>
        </authorList>
    </citation>
    <scope>NUCLEOTIDE SEQUENCE</scope>
    <source>
        <strain evidence="2">SCRP734</strain>
    </source>
</reference>
<gene>
    <name evidence="2" type="ORF">PHYPSEUDO_004209</name>
</gene>